<evidence type="ECO:0000256" key="1">
    <source>
        <dbReference type="ARBA" id="ARBA00008714"/>
    </source>
</evidence>
<dbReference type="InterPro" id="IPR050265">
    <property type="entry name" value="Fe/Mn_Superoxide_Dismutase"/>
</dbReference>
<proteinExistence type="inferred from homology"/>
<comment type="similarity">
    <text evidence="1">Belongs to the iron/manganese superoxide dismutase family.</text>
</comment>
<dbReference type="Proteomes" id="UP000177276">
    <property type="component" value="Unassembled WGS sequence"/>
</dbReference>
<evidence type="ECO:0000256" key="4">
    <source>
        <dbReference type="ARBA" id="ARBA00023002"/>
    </source>
</evidence>
<dbReference type="InterPro" id="IPR019832">
    <property type="entry name" value="Mn/Fe_SOD_C"/>
</dbReference>
<keyword evidence="4" id="KW-0560">Oxidoreductase</keyword>
<dbReference type="InterPro" id="IPR036324">
    <property type="entry name" value="Mn/Fe_SOD_N_sf"/>
</dbReference>
<protein>
    <recommendedName>
        <fullName evidence="2">superoxide dismutase</fullName>
        <ecNumber evidence="2">1.15.1.1</ecNumber>
    </recommendedName>
</protein>
<evidence type="ECO:0000313" key="8">
    <source>
        <dbReference type="Proteomes" id="UP000177276"/>
    </source>
</evidence>
<keyword evidence="3 5" id="KW-0479">Metal-binding</keyword>
<dbReference type="AlphaFoldDB" id="A0A1G2UTJ8"/>
<feature type="domain" description="Manganese/iron superoxide dismutase C-terminal" evidence="6">
    <location>
        <begin position="91"/>
        <end position="191"/>
    </location>
</feature>
<dbReference type="GO" id="GO:0004784">
    <property type="term" value="F:superoxide dismutase activity"/>
    <property type="evidence" value="ECO:0007669"/>
    <property type="project" value="UniProtKB-EC"/>
</dbReference>
<evidence type="ECO:0000259" key="6">
    <source>
        <dbReference type="Pfam" id="PF02777"/>
    </source>
</evidence>
<dbReference type="InterPro" id="IPR001189">
    <property type="entry name" value="Mn/Fe_SOD"/>
</dbReference>
<dbReference type="PANTHER" id="PTHR11404">
    <property type="entry name" value="SUPEROXIDE DISMUTASE 2"/>
    <property type="match status" value="1"/>
</dbReference>
<dbReference type="EMBL" id="MHWS01000005">
    <property type="protein sequence ID" value="OHB12695.1"/>
    <property type="molecule type" value="Genomic_DNA"/>
</dbReference>
<evidence type="ECO:0000313" key="7">
    <source>
        <dbReference type="EMBL" id="OHB12695.1"/>
    </source>
</evidence>
<dbReference type="Gene3D" id="3.55.40.20">
    <property type="entry name" value="Iron/manganese superoxide dismutase, C-terminal domain"/>
    <property type="match status" value="1"/>
</dbReference>
<dbReference type="PANTHER" id="PTHR11404:SF6">
    <property type="entry name" value="SUPEROXIDE DISMUTASE [MN], MITOCHONDRIAL"/>
    <property type="match status" value="1"/>
</dbReference>
<sequence length="198" mass="23364">MQKFEEKKFNIPKLKGISEKTIEEHLKLYVGYVKNSNLILEHIEELVKDADKYAYELGEIQRRFSFEYNGMRNHEVYFDSFSNEAKNLNDESELKKQIKSDLGSFELWLNRFKAIALTRGVGWAMLWYDRGDKRLLASWVDEQHLGQLSGCTPILALDMWEHSYVADYQPSGKKNYIEDFFANLNWENVENNFSKALK</sequence>
<feature type="binding site" evidence="5">
    <location>
        <position position="158"/>
    </location>
    <ligand>
        <name>Mn(2+)</name>
        <dbReference type="ChEBI" id="CHEBI:29035"/>
    </ligand>
</feature>
<feature type="binding site" evidence="5">
    <location>
        <position position="162"/>
    </location>
    <ligand>
        <name>Mn(2+)</name>
        <dbReference type="ChEBI" id="CHEBI:29035"/>
    </ligand>
</feature>
<accession>A0A1G2UTJ8</accession>
<dbReference type="InterPro" id="IPR036314">
    <property type="entry name" value="SOD_C_sf"/>
</dbReference>
<feature type="binding site" evidence="5">
    <location>
        <position position="74"/>
    </location>
    <ligand>
        <name>Mn(2+)</name>
        <dbReference type="ChEBI" id="CHEBI:29035"/>
    </ligand>
</feature>
<dbReference type="PIRSF" id="PIRSF000349">
    <property type="entry name" value="SODismutase"/>
    <property type="match status" value="1"/>
</dbReference>
<dbReference type="SUPFAM" id="SSF46609">
    <property type="entry name" value="Fe,Mn superoxide dismutase (SOD), N-terminal domain"/>
    <property type="match status" value="1"/>
</dbReference>
<feature type="binding site" evidence="5">
    <location>
        <position position="25"/>
    </location>
    <ligand>
        <name>Mn(2+)</name>
        <dbReference type="ChEBI" id="CHEBI:29035"/>
    </ligand>
</feature>
<dbReference type="Gene3D" id="1.10.287.990">
    <property type="entry name" value="Fe,Mn superoxide dismutase (SOD) domain"/>
    <property type="match status" value="1"/>
</dbReference>
<evidence type="ECO:0000256" key="5">
    <source>
        <dbReference type="PIRSR" id="PIRSR000349-1"/>
    </source>
</evidence>
<evidence type="ECO:0000256" key="2">
    <source>
        <dbReference type="ARBA" id="ARBA00012682"/>
    </source>
</evidence>
<reference evidence="7 8" key="1">
    <citation type="journal article" date="2016" name="Nat. Commun.">
        <title>Thousands of microbial genomes shed light on interconnected biogeochemical processes in an aquifer system.</title>
        <authorList>
            <person name="Anantharaman K."/>
            <person name="Brown C.T."/>
            <person name="Hug L.A."/>
            <person name="Sharon I."/>
            <person name="Castelle C.J."/>
            <person name="Probst A.J."/>
            <person name="Thomas B.C."/>
            <person name="Singh A."/>
            <person name="Wilkins M.J."/>
            <person name="Karaoz U."/>
            <person name="Brodie E.L."/>
            <person name="Williams K.H."/>
            <person name="Hubbard S.S."/>
            <person name="Banfield J.F."/>
        </authorList>
    </citation>
    <scope>NUCLEOTIDE SEQUENCE [LARGE SCALE GENOMIC DNA]</scope>
</reference>
<dbReference type="Pfam" id="PF02777">
    <property type="entry name" value="Sod_Fe_C"/>
    <property type="match status" value="1"/>
</dbReference>
<dbReference type="SUPFAM" id="SSF54719">
    <property type="entry name" value="Fe,Mn superoxide dismutase (SOD), C-terminal domain"/>
    <property type="match status" value="1"/>
</dbReference>
<comment type="caution">
    <text evidence="7">The sequence shown here is derived from an EMBL/GenBank/DDBJ whole genome shotgun (WGS) entry which is preliminary data.</text>
</comment>
<gene>
    <name evidence="7" type="ORF">A3G46_00685</name>
</gene>
<dbReference type="GO" id="GO:0046872">
    <property type="term" value="F:metal ion binding"/>
    <property type="evidence" value="ECO:0007669"/>
    <property type="project" value="UniProtKB-KW"/>
</dbReference>
<name>A0A1G2UTJ8_9BACT</name>
<organism evidence="7 8">
    <name type="scientific">Candidatus Zambryskibacteria bacterium RIFCSPLOWO2_12_FULL_39_16</name>
    <dbReference type="NCBI Taxonomy" id="1802775"/>
    <lineage>
        <taxon>Bacteria</taxon>
        <taxon>Candidatus Zambryskiibacteriota</taxon>
    </lineage>
</organism>
<evidence type="ECO:0000256" key="3">
    <source>
        <dbReference type="ARBA" id="ARBA00022723"/>
    </source>
</evidence>
<dbReference type="EC" id="1.15.1.1" evidence="2"/>